<evidence type="ECO:0000313" key="1">
    <source>
        <dbReference type="EMBL" id="MDN5064007.1"/>
    </source>
</evidence>
<dbReference type="Proteomes" id="UP001171529">
    <property type="component" value="Unassembled WGS sequence"/>
</dbReference>
<reference evidence="1" key="2">
    <citation type="journal article" date="2023" name="Microorganisms">
        <title>Genomic Characterization of Arcobacter butzleri Strains Isolated from Various Sources in Lithuania.</title>
        <authorList>
            <person name="Uljanovas D."/>
            <person name="Golz G."/>
            <person name="Fleischmann S."/>
            <person name="Kudirkiene E."/>
            <person name="Kasetiene N."/>
            <person name="Grineviciene A."/>
            <person name="Tamuleviciene E."/>
            <person name="Aksomaitiene J."/>
            <person name="Alter T."/>
            <person name="Malakauskas M."/>
        </authorList>
    </citation>
    <scope>NUCLEOTIDE SEQUENCE</scope>
    <source>
        <strain evidence="1">RCM39</strain>
    </source>
</reference>
<organism evidence="1 2">
    <name type="scientific">Aliarcobacter butzleri</name>
    <dbReference type="NCBI Taxonomy" id="28197"/>
    <lineage>
        <taxon>Bacteria</taxon>
        <taxon>Pseudomonadati</taxon>
        <taxon>Campylobacterota</taxon>
        <taxon>Epsilonproteobacteria</taxon>
        <taxon>Campylobacterales</taxon>
        <taxon>Arcobacteraceae</taxon>
        <taxon>Aliarcobacter</taxon>
    </lineage>
</organism>
<dbReference type="AlphaFoldDB" id="A0AAW7PS43"/>
<sequence>MIKITKELLEKKVNEMIQKDKRFTNKNVKINFDSEKLEKEINKSIDSLEKTIKKNNG</sequence>
<dbReference type="RefSeq" id="WP_237969127.1">
    <property type="nucleotide sequence ID" value="NZ_JAKKPV010000002.1"/>
</dbReference>
<dbReference type="EMBL" id="JAPZDC010000004">
    <property type="protein sequence ID" value="MDN5064007.1"/>
    <property type="molecule type" value="Genomic_DNA"/>
</dbReference>
<evidence type="ECO:0000313" key="2">
    <source>
        <dbReference type="Proteomes" id="UP001171529"/>
    </source>
</evidence>
<protein>
    <submittedName>
        <fullName evidence="1">Uncharacterized protein</fullName>
    </submittedName>
</protein>
<name>A0AAW7PS43_9BACT</name>
<comment type="caution">
    <text evidence="1">The sequence shown here is derived from an EMBL/GenBank/DDBJ whole genome shotgun (WGS) entry which is preliminary data.</text>
</comment>
<proteinExistence type="predicted"/>
<gene>
    <name evidence="1" type="ORF">O8C91_07330</name>
</gene>
<accession>A0AAW7PS43</accession>
<reference evidence="1" key="1">
    <citation type="submission" date="2022-12" db="EMBL/GenBank/DDBJ databases">
        <authorList>
            <person name="Uljanovas D."/>
        </authorList>
    </citation>
    <scope>NUCLEOTIDE SEQUENCE</scope>
    <source>
        <strain evidence="1">RCM39</strain>
    </source>
</reference>